<evidence type="ECO:0000256" key="1">
    <source>
        <dbReference type="SAM" id="MobiDB-lite"/>
    </source>
</evidence>
<name>A0ABD3P2Q1_9STRA</name>
<gene>
    <name evidence="3" type="ORF">ACHAWO_005766</name>
</gene>
<protein>
    <submittedName>
        <fullName evidence="3">Uncharacterized protein</fullName>
    </submittedName>
</protein>
<keyword evidence="2" id="KW-0472">Membrane</keyword>
<keyword evidence="4" id="KW-1185">Reference proteome</keyword>
<accession>A0ABD3P2Q1</accession>
<sequence>MTHQTLTADTGEPNVAGPACSVKRSPMDVNNTITNPKTIKAFTTSTMILAILSILFLLPTTATAQDNEPCSCSPREYFFKLDLSATCPDLPPPFPPNDAFGAGVKDYTCTIGPEPVPGEKSRLESEGEVTRSILPFHQSEEDVRKLLDETMGFNDNPKTDDFVIPDIIDPEPVVIDSIQFFEVDPDFNVVNQDPSYVRDVEFVDGDVFNYTSISSLITASGKENYSVPGGINMVLRGYNAAGERVRNVFTITFTNECGVPTFEAGDEIGWVVFDSFVPASDETCRSGGGPNTEFPTPSPESEIYGLSKKPTKRPTPSQSKPDSMSMDLDMLYSKFSPVPKVHKMTIPQDFSYQFQQENVGGKSNKSKSGKSNSSGGKSGKSSEKRSRSKGVKEEPIRNLRATLDEVDLDRGAKPSKRLR</sequence>
<keyword evidence="2" id="KW-0812">Transmembrane</keyword>
<reference evidence="3 4" key="1">
    <citation type="submission" date="2024-10" db="EMBL/GenBank/DDBJ databases">
        <title>Updated reference genomes for cyclostephanoid diatoms.</title>
        <authorList>
            <person name="Roberts W.R."/>
            <person name="Alverson A.J."/>
        </authorList>
    </citation>
    <scope>NUCLEOTIDE SEQUENCE [LARGE SCALE GENOMIC DNA]</scope>
    <source>
        <strain evidence="3 4">AJA010-31</strain>
    </source>
</reference>
<feature type="region of interest" description="Disordered" evidence="1">
    <location>
        <begin position="355"/>
        <end position="419"/>
    </location>
</feature>
<keyword evidence="2" id="KW-1133">Transmembrane helix</keyword>
<comment type="caution">
    <text evidence="3">The sequence shown here is derived from an EMBL/GenBank/DDBJ whole genome shotgun (WGS) entry which is preliminary data.</text>
</comment>
<evidence type="ECO:0000256" key="2">
    <source>
        <dbReference type="SAM" id="Phobius"/>
    </source>
</evidence>
<evidence type="ECO:0000313" key="3">
    <source>
        <dbReference type="EMBL" id="KAL3782096.1"/>
    </source>
</evidence>
<feature type="region of interest" description="Disordered" evidence="1">
    <location>
        <begin position="282"/>
        <end position="325"/>
    </location>
</feature>
<dbReference type="Proteomes" id="UP001530400">
    <property type="component" value="Unassembled WGS sequence"/>
</dbReference>
<feature type="transmembrane region" description="Helical" evidence="2">
    <location>
        <begin position="41"/>
        <end position="62"/>
    </location>
</feature>
<proteinExistence type="predicted"/>
<dbReference type="EMBL" id="JALLPJ020000821">
    <property type="protein sequence ID" value="KAL3782096.1"/>
    <property type="molecule type" value="Genomic_DNA"/>
</dbReference>
<organism evidence="3 4">
    <name type="scientific">Cyclotella atomus</name>
    <dbReference type="NCBI Taxonomy" id="382360"/>
    <lineage>
        <taxon>Eukaryota</taxon>
        <taxon>Sar</taxon>
        <taxon>Stramenopiles</taxon>
        <taxon>Ochrophyta</taxon>
        <taxon>Bacillariophyta</taxon>
        <taxon>Coscinodiscophyceae</taxon>
        <taxon>Thalassiosirophycidae</taxon>
        <taxon>Stephanodiscales</taxon>
        <taxon>Stephanodiscaceae</taxon>
        <taxon>Cyclotella</taxon>
    </lineage>
</organism>
<dbReference type="AlphaFoldDB" id="A0ABD3P2Q1"/>
<feature type="compositionally biased region" description="Basic and acidic residues" evidence="1">
    <location>
        <begin position="380"/>
        <end position="397"/>
    </location>
</feature>
<feature type="region of interest" description="Disordered" evidence="1">
    <location>
        <begin position="1"/>
        <end position="20"/>
    </location>
</feature>
<evidence type="ECO:0000313" key="4">
    <source>
        <dbReference type="Proteomes" id="UP001530400"/>
    </source>
</evidence>